<dbReference type="AlphaFoldDB" id="A0AAV9RG14"/>
<evidence type="ECO:0000313" key="1">
    <source>
        <dbReference type="EMBL" id="KAK5607915.1"/>
    </source>
</evidence>
<accession>A0AAV9RG14</accession>
<comment type="caution">
    <text evidence="1">The sequence shown here is derived from an EMBL/GenBank/DDBJ whole genome shotgun (WGS) entry which is preliminary data.</text>
</comment>
<organism evidence="1 2">
    <name type="scientific">Crenichthys baileyi</name>
    <name type="common">White River springfish</name>
    <dbReference type="NCBI Taxonomy" id="28760"/>
    <lineage>
        <taxon>Eukaryota</taxon>
        <taxon>Metazoa</taxon>
        <taxon>Chordata</taxon>
        <taxon>Craniata</taxon>
        <taxon>Vertebrata</taxon>
        <taxon>Euteleostomi</taxon>
        <taxon>Actinopterygii</taxon>
        <taxon>Neopterygii</taxon>
        <taxon>Teleostei</taxon>
        <taxon>Neoteleostei</taxon>
        <taxon>Acanthomorphata</taxon>
        <taxon>Ovalentaria</taxon>
        <taxon>Atherinomorphae</taxon>
        <taxon>Cyprinodontiformes</taxon>
        <taxon>Goodeidae</taxon>
        <taxon>Crenichthys</taxon>
    </lineage>
</organism>
<name>A0AAV9RG14_9TELE</name>
<gene>
    <name evidence="1" type="ORF">CRENBAI_008730</name>
</gene>
<reference evidence="1 2" key="1">
    <citation type="submission" date="2021-06" db="EMBL/GenBank/DDBJ databases">
        <authorList>
            <person name="Palmer J.M."/>
        </authorList>
    </citation>
    <scope>NUCLEOTIDE SEQUENCE [LARGE SCALE GENOMIC DNA]</scope>
    <source>
        <strain evidence="1 2">MEX-2019</strain>
        <tissue evidence="1">Muscle</tissue>
    </source>
</reference>
<dbReference type="EMBL" id="JAHHUM010001905">
    <property type="protein sequence ID" value="KAK5607915.1"/>
    <property type="molecule type" value="Genomic_DNA"/>
</dbReference>
<sequence length="113" mass="12461">MPLSDRVSSRVTHRAGSLSVPLSLCPQRLLNAAGSVSGRNKLQRFGFINHLLRSKVRFDLGVPPTMLFVKVGRRIKLPEREDGADLDSALLISRDPTVDYLLHISVCLPALCL</sequence>
<keyword evidence="2" id="KW-1185">Reference proteome</keyword>
<dbReference type="Proteomes" id="UP001311232">
    <property type="component" value="Unassembled WGS sequence"/>
</dbReference>
<evidence type="ECO:0000313" key="2">
    <source>
        <dbReference type="Proteomes" id="UP001311232"/>
    </source>
</evidence>
<proteinExistence type="predicted"/>
<protein>
    <submittedName>
        <fullName evidence="1">Uncharacterized protein</fullName>
    </submittedName>
</protein>